<dbReference type="InterPro" id="IPR036852">
    <property type="entry name" value="Peptidase_S8/S53_dom_sf"/>
</dbReference>
<dbReference type="PROSITE" id="PS51892">
    <property type="entry name" value="SUBTILASE"/>
    <property type="match status" value="1"/>
</dbReference>
<dbReference type="InterPro" id="IPR000209">
    <property type="entry name" value="Peptidase_S8/S53_dom"/>
</dbReference>
<comment type="similarity">
    <text evidence="1 5">Belongs to the peptidase S8 family.</text>
</comment>
<dbReference type="RefSeq" id="WP_166753682.1">
    <property type="nucleotide sequence ID" value="NZ_BAABJU010000014.1"/>
</dbReference>
<protein>
    <submittedName>
        <fullName evidence="8">Serine protease AprX</fullName>
        <ecNumber evidence="8">3.4.21.-</ecNumber>
    </submittedName>
</protein>
<dbReference type="Gene3D" id="3.40.50.200">
    <property type="entry name" value="Peptidase S8/S53 domain"/>
    <property type="match status" value="1"/>
</dbReference>
<feature type="region of interest" description="Disordered" evidence="6">
    <location>
        <begin position="76"/>
        <end position="100"/>
    </location>
</feature>
<name>A0A846LL35_9ACTN</name>
<keyword evidence="3 5" id="KW-0378">Hydrolase</keyword>
<evidence type="ECO:0000256" key="3">
    <source>
        <dbReference type="ARBA" id="ARBA00022801"/>
    </source>
</evidence>
<reference evidence="8 9" key="1">
    <citation type="submission" date="2020-02" db="EMBL/GenBank/DDBJ databases">
        <title>Sequencing the genomes of 1000 actinobacteria strains.</title>
        <authorList>
            <person name="Klenk H.-P."/>
        </authorList>
    </citation>
    <scope>NUCLEOTIDE SEQUENCE [LARGE SCALE GENOMIC DNA]</scope>
    <source>
        <strain evidence="8 9">DSM 45201</strain>
    </source>
</reference>
<evidence type="ECO:0000256" key="1">
    <source>
        <dbReference type="ARBA" id="ARBA00011073"/>
    </source>
</evidence>
<gene>
    <name evidence="8" type="ORF">FB380_000474</name>
</gene>
<dbReference type="InterPro" id="IPR050131">
    <property type="entry name" value="Peptidase_S8_subtilisin-like"/>
</dbReference>
<dbReference type="PRINTS" id="PR00723">
    <property type="entry name" value="SUBTILISIN"/>
</dbReference>
<dbReference type="AlphaFoldDB" id="A0A846LL35"/>
<dbReference type="Pfam" id="PF00082">
    <property type="entry name" value="Peptidase_S8"/>
    <property type="match status" value="1"/>
</dbReference>
<dbReference type="PANTHER" id="PTHR43806:SF65">
    <property type="entry name" value="SERINE PROTEASE APRX"/>
    <property type="match status" value="1"/>
</dbReference>
<dbReference type="EC" id="3.4.21.-" evidence="8"/>
<dbReference type="GO" id="GO:0004252">
    <property type="term" value="F:serine-type endopeptidase activity"/>
    <property type="evidence" value="ECO:0007669"/>
    <property type="project" value="UniProtKB-UniRule"/>
</dbReference>
<feature type="domain" description="Peptidase S8/S53" evidence="7">
    <location>
        <begin position="135"/>
        <end position="422"/>
    </location>
</feature>
<evidence type="ECO:0000256" key="6">
    <source>
        <dbReference type="SAM" id="MobiDB-lite"/>
    </source>
</evidence>
<feature type="active site" description="Charge relay system" evidence="5">
    <location>
        <position position="383"/>
    </location>
</feature>
<feature type="active site" description="Charge relay system" evidence="5">
    <location>
        <position position="182"/>
    </location>
</feature>
<evidence type="ECO:0000256" key="5">
    <source>
        <dbReference type="PROSITE-ProRule" id="PRU01240"/>
    </source>
</evidence>
<evidence type="ECO:0000313" key="9">
    <source>
        <dbReference type="Proteomes" id="UP000552836"/>
    </source>
</evidence>
<evidence type="ECO:0000256" key="2">
    <source>
        <dbReference type="ARBA" id="ARBA00022670"/>
    </source>
</evidence>
<dbReference type="GO" id="GO:0006508">
    <property type="term" value="P:proteolysis"/>
    <property type="evidence" value="ECO:0007669"/>
    <property type="project" value="UniProtKB-KW"/>
</dbReference>
<dbReference type="Proteomes" id="UP000552836">
    <property type="component" value="Unassembled WGS sequence"/>
</dbReference>
<proteinExistence type="inferred from homology"/>
<evidence type="ECO:0000256" key="4">
    <source>
        <dbReference type="ARBA" id="ARBA00022825"/>
    </source>
</evidence>
<evidence type="ECO:0000313" key="8">
    <source>
        <dbReference type="EMBL" id="NIH66028.1"/>
    </source>
</evidence>
<dbReference type="SUPFAM" id="SSF52743">
    <property type="entry name" value="Subtilisin-like"/>
    <property type="match status" value="1"/>
</dbReference>
<organism evidence="8 9">
    <name type="scientific">Modestobacter marinus</name>
    <dbReference type="NCBI Taxonomy" id="477641"/>
    <lineage>
        <taxon>Bacteria</taxon>
        <taxon>Bacillati</taxon>
        <taxon>Actinomycetota</taxon>
        <taxon>Actinomycetes</taxon>
        <taxon>Geodermatophilales</taxon>
        <taxon>Geodermatophilaceae</taxon>
        <taxon>Modestobacter</taxon>
    </lineage>
</organism>
<comment type="caution">
    <text evidence="8">The sequence shown here is derived from an EMBL/GenBank/DDBJ whole genome shotgun (WGS) entry which is preliminary data.</text>
</comment>
<dbReference type="PANTHER" id="PTHR43806">
    <property type="entry name" value="PEPTIDASE S8"/>
    <property type="match status" value="1"/>
</dbReference>
<accession>A0A846LL35</accession>
<feature type="active site" description="Charge relay system" evidence="5">
    <location>
        <position position="144"/>
    </location>
</feature>
<keyword evidence="2 5" id="KW-0645">Protease</keyword>
<dbReference type="InterPro" id="IPR015500">
    <property type="entry name" value="Peptidase_S8_subtilisin-rel"/>
</dbReference>
<dbReference type="EMBL" id="JAAMPA010000001">
    <property type="protein sequence ID" value="NIH66028.1"/>
    <property type="molecule type" value="Genomic_DNA"/>
</dbReference>
<keyword evidence="4 5" id="KW-0720">Serine protease</keyword>
<evidence type="ECO:0000259" key="7">
    <source>
        <dbReference type="Pfam" id="PF00082"/>
    </source>
</evidence>
<sequence>MTGAPPAAADTGALVPVIVEGAADATAAEVVRLGGVVDQQLGVIGGLRARVPAARLATLAAVDGVRAVTPDGELVSLDQEWGDDDTHEDEQASSATGRWEADHDLGSTHSIAKATGAENVWSQNDPDNGRQKLTGHGVGIALIDTGVTPVPGLDGAGKVVNGPDLSLDSQAENTRYLDGYGHGTHMAGIIAGRDAAMPVGAENDKQYFVGMAPDARIVNVKAGAADGAVDVSQVIAGIDWVVTNRASHDIRVLNLSYGTESTQSALLDPLAHAVENAWRAGIVVVVAAGNDGESGPQPLTMPAIDPYVIAVGSSDHRGSDNRDQHVVGAWTNSGTDARRPDVLAPGKSVVSLRVPGSSADVGHPEGLVTGDAAGRLFRGSGTSQSAAVVSGAAALLLQQDPGLTPDQVKGVLRANADRLRADGSPVQGAGVLDVKGAMEQVKDGRVPSYAQQHPRSTGTGSLDAARGGGFIADPDAGIPLTGERDIFGLPWHAATWAADSSAGTAWSGGTWRGTAWAGDTWVDGAWPAVPWTQASWTGIAWSDREWSRMRWRADEWSRMRWRDDDWSRMRWRSDHWSASGWGVAEAR</sequence>